<evidence type="ECO:0000313" key="3">
    <source>
        <dbReference type="Proteomes" id="UP000053327"/>
    </source>
</evidence>
<organism evidence="2 3">
    <name type="scientific">Plasmodium vivax (strain Brazil I)</name>
    <dbReference type="NCBI Taxonomy" id="1033975"/>
    <lineage>
        <taxon>Eukaryota</taxon>
        <taxon>Sar</taxon>
        <taxon>Alveolata</taxon>
        <taxon>Apicomplexa</taxon>
        <taxon>Aconoidasida</taxon>
        <taxon>Haemosporida</taxon>
        <taxon>Plasmodiidae</taxon>
        <taxon>Plasmodium</taxon>
        <taxon>Plasmodium (Plasmodium)</taxon>
    </lineage>
</organism>
<dbReference type="InterPro" id="IPR008780">
    <property type="entry name" value="Plasmodium_Vir"/>
</dbReference>
<protein>
    <submittedName>
        <fullName evidence="2">Variable surface protein Vir21</fullName>
    </submittedName>
</protein>
<feature type="compositionally biased region" description="Basic and acidic residues" evidence="1">
    <location>
        <begin position="253"/>
        <end position="267"/>
    </location>
</feature>
<sequence length="267" mass="31351">MSEDVVDYIKLIDKDPTLCNNDLFKFYEKFNSKCENPSDEDYCKDNIVGVNESANDIFKKLMRNVYRLIKNSGTYYNTIDSGNYSSKRCIYLKYWFYDKILTENIDESSISKLFNALSQNKENLTNNDIKCEFHEINLNEIKDMKKLYDYFVFYDGYKFVENIIYDKIFNSVHHDYLKRAIDVHKNAESECSKQDITGGYCNEYNNYIKKHINSSLLYSLEEKLKDEDIVTLIEKTIETKGTTSAQNVQGAQERGETSHTDKKQVKS</sequence>
<dbReference type="EMBL" id="KQ234729">
    <property type="protein sequence ID" value="KMZ88971.1"/>
    <property type="molecule type" value="Genomic_DNA"/>
</dbReference>
<reference evidence="2 3" key="1">
    <citation type="submission" date="2011-08" db="EMBL/GenBank/DDBJ databases">
        <title>The Genome Sequence of Plasmodium vivax Brazil I.</title>
        <authorList>
            <consortium name="The Broad Institute Genome Sequencing Platform"/>
            <consortium name="The Broad Institute Genome Sequencing Center for Infectious Disease"/>
            <person name="Neafsey D."/>
            <person name="Carlton J."/>
            <person name="Barnwell J."/>
            <person name="Collins W."/>
            <person name="Escalante A."/>
            <person name="Mullikin J."/>
            <person name="Saul A."/>
            <person name="Guigo R."/>
            <person name="Camara F."/>
            <person name="Young S.K."/>
            <person name="Zeng Q."/>
            <person name="Gargeya S."/>
            <person name="Fitzgerald M."/>
            <person name="Haas B."/>
            <person name="Abouelleil A."/>
            <person name="Alvarado L."/>
            <person name="Arachchi H.M."/>
            <person name="Berlin A."/>
            <person name="Brown A."/>
            <person name="Chapman S.B."/>
            <person name="Chen Z."/>
            <person name="Dunbar C."/>
            <person name="Freedman E."/>
            <person name="Gearin G."/>
            <person name="Gellesch M."/>
            <person name="Goldberg J."/>
            <person name="Griggs A."/>
            <person name="Gujja S."/>
            <person name="Heiman D."/>
            <person name="Howarth C."/>
            <person name="Larson L."/>
            <person name="Lui A."/>
            <person name="MacDonald P.J.P."/>
            <person name="Montmayeur A."/>
            <person name="Murphy C."/>
            <person name="Neiman D."/>
            <person name="Pearson M."/>
            <person name="Priest M."/>
            <person name="Roberts A."/>
            <person name="Saif S."/>
            <person name="Shea T."/>
            <person name="Shenoy N."/>
            <person name="Sisk P."/>
            <person name="Stolte C."/>
            <person name="Sykes S."/>
            <person name="Wortman J."/>
            <person name="Nusbaum C."/>
            <person name="Birren B."/>
        </authorList>
    </citation>
    <scope>NUCLEOTIDE SEQUENCE [LARGE SCALE GENOMIC DNA]</scope>
    <source>
        <strain evidence="2 3">Brazil I</strain>
    </source>
</reference>
<name>A0A0J9T1S3_PLAV1</name>
<evidence type="ECO:0000256" key="1">
    <source>
        <dbReference type="SAM" id="MobiDB-lite"/>
    </source>
</evidence>
<proteinExistence type="predicted"/>
<dbReference type="AlphaFoldDB" id="A0A0J9T1S3"/>
<dbReference type="OrthoDB" id="10574090at2759"/>
<dbReference type="Pfam" id="PF05795">
    <property type="entry name" value="Plasmodium_Vir"/>
    <property type="match status" value="1"/>
</dbReference>
<feature type="region of interest" description="Disordered" evidence="1">
    <location>
        <begin position="242"/>
        <end position="267"/>
    </location>
</feature>
<accession>A0A0J9T1S3</accession>
<dbReference type="Proteomes" id="UP000053327">
    <property type="component" value="Unassembled WGS sequence"/>
</dbReference>
<evidence type="ECO:0000313" key="2">
    <source>
        <dbReference type="EMBL" id="KMZ88971.1"/>
    </source>
</evidence>
<gene>
    <name evidence="2" type="ORF">PVBG_02945</name>
</gene>